<accession>A0A934QU81</accession>
<dbReference type="InterPro" id="IPR005238">
    <property type="entry name" value="ComB-like"/>
</dbReference>
<evidence type="ECO:0000313" key="2">
    <source>
        <dbReference type="EMBL" id="MBK1786376.1"/>
    </source>
</evidence>
<dbReference type="Proteomes" id="UP000635245">
    <property type="component" value="Unassembled WGS sequence"/>
</dbReference>
<dbReference type="Gene3D" id="3.90.1560.10">
    <property type="entry name" value="ComB-like"/>
    <property type="match status" value="1"/>
</dbReference>
<reference evidence="2" key="1">
    <citation type="submission" date="2020-12" db="EMBL/GenBank/DDBJ databases">
        <title>Prauserella sp. ASG 168, a novel actinomycete isolated from cave rock.</title>
        <authorList>
            <person name="Suriyachadkun C."/>
        </authorList>
    </citation>
    <scope>NUCLEOTIDE SEQUENCE</scope>
    <source>
        <strain evidence="2">ASG 168</strain>
    </source>
</reference>
<dbReference type="SUPFAM" id="SSF142823">
    <property type="entry name" value="ComB-like"/>
    <property type="match status" value="1"/>
</dbReference>
<dbReference type="InterPro" id="IPR036702">
    <property type="entry name" value="ComB-like_sf"/>
</dbReference>
<evidence type="ECO:0000256" key="1">
    <source>
        <dbReference type="ARBA" id="ARBA00021948"/>
    </source>
</evidence>
<dbReference type="GO" id="GO:0050532">
    <property type="term" value="F:2-phosphosulfolactate phosphatase activity"/>
    <property type="evidence" value="ECO:0007669"/>
    <property type="project" value="InterPro"/>
</dbReference>
<dbReference type="Pfam" id="PF04029">
    <property type="entry name" value="2-ph_phosp"/>
    <property type="match status" value="1"/>
</dbReference>
<keyword evidence="3" id="KW-1185">Reference proteome</keyword>
<sequence length="224" mass="22740">MSVFEQPGHDVRLEWGAEGVAALAPGCAVLVVVDVLSFSTRVDLALARGERIRPVRWLSPEPACGDAMPLSSPNGATLSMAASDTGLEVLAACLRNARAVARRAVALAAGKPVGVVPCGERWGVVLGPEPGSTGPLRPCVEDHLGAGAMVAALLELGAGSPSPEATLAELTWRSAGAEVAALVTGSASGRELVEHGRAEFVAHAVAADASTVAPRLVNGVYDRG</sequence>
<comment type="caution">
    <text evidence="2">The sequence shown here is derived from an EMBL/GenBank/DDBJ whole genome shotgun (WGS) entry which is preliminary data.</text>
</comment>
<dbReference type="AlphaFoldDB" id="A0A934QU81"/>
<dbReference type="EMBL" id="JAENJH010000004">
    <property type="protein sequence ID" value="MBK1786376.1"/>
    <property type="molecule type" value="Genomic_DNA"/>
</dbReference>
<proteinExistence type="predicted"/>
<name>A0A934QU81_9PSEU</name>
<dbReference type="RefSeq" id="WP_200319757.1">
    <property type="nucleotide sequence ID" value="NZ_JAENJH010000004.1"/>
</dbReference>
<gene>
    <name evidence="2" type="ORF">JHE00_18755</name>
</gene>
<evidence type="ECO:0000313" key="3">
    <source>
        <dbReference type="Proteomes" id="UP000635245"/>
    </source>
</evidence>
<dbReference type="GO" id="GO:0000287">
    <property type="term" value="F:magnesium ion binding"/>
    <property type="evidence" value="ECO:0007669"/>
    <property type="project" value="InterPro"/>
</dbReference>
<organism evidence="2 3">
    <name type="scientific">Prauserella cavernicola</name>
    <dbReference type="NCBI Taxonomy" id="2800127"/>
    <lineage>
        <taxon>Bacteria</taxon>
        <taxon>Bacillati</taxon>
        <taxon>Actinomycetota</taxon>
        <taxon>Actinomycetes</taxon>
        <taxon>Pseudonocardiales</taxon>
        <taxon>Pseudonocardiaceae</taxon>
        <taxon>Prauserella</taxon>
    </lineage>
</organism>
<protein>
    <recommendedName>
        <fullName evidence="1">Probable 2-phosphosulfolactate phosphatase</fullName>
    </recommendedName>
</protein>